<dbReference type="GO" id="GO:0017001">
    <property type="term" value="P:antibiotic catabolic process"/>
    <property type="evidence" value="ECO:0007669"/>
    <property type="project" value="UniProtKB-ARBA"/>
</dbReference>
<dbReference type="InterPro" id="IPR036866">
    <property type="entry name" value="RibonucZ/Hydroxyglut_hydro"/>
</dbReference>
<comment type="caution">
    <text evidence="5">The sequence shown here is derived from an EMBL/GenBank/DDBJ whole genome shotgun (WGS) entry which is preliminary data.</text>
</comment>
<dbReference type="Proteomes" id="UP000253782">
    <property type="component" value="Unassembled WGS sequence"/>
</dbReference>
<dbReference type="Gene3D" id="3.60.15.10">
    <property type="entry name" value="Ribonuclease Z/Hydroxyacylglutathione hydrolase-like"/>
    <property type="match status" value="1"/>
</dbReference>
<accession>A0A369UQM9</accession>
<dbReference type="PANTHER" id="PTHR42951:SF4">
    <property type="entry name" value="ACYL-COENZYME A THIOESTERASE MBLAC2"/>
    <property type="match status" value="1"/>
</dbReference>
<feature type="domain" description="Metallo-beta-lactamase" evidence="4">
    <location>
        <begin position="69"/>
        <end position="237"/>
    </location>
</feature>
<dbReference type="AlphaFoldDB" id="A0A369UQM9"/>
<feature type="transmembrane region" description="Helical" evidence="2">
    <location>
        <begin position="295"/>
        <end position="318"/>
    </location>
</feature>
<proteinExistence type="inferred from homology"/>
<keyword evidence="5" id="KW-0378">Hydrolase</keyword>
<feature type="chain" id="PRO_5016678530" evidence="3">
    <location>
        <begin position="22"/>
        <end position="334"/>
    </location>
</feature>
<evidence type="ECO:0000256" key="3">
    <source>
        <dbReference type="SAM" id="SignalP"/>
    </source>
</evidence>
<feature type="signal peptide" evidence="3">
    <location>
        <begin position="1"/>
        <end position="21"/>
    </location>
</feature>
<dbReference type="SUPFAM" id="SSF56281">
    <property type="entry name" value="Metallo-hydrolase/oxidoreductase"/>
    <property type="match status" value="1"/>
</dbReference>
<name>A0A369UQM9_9GAMM</name>
<dbReference type="GO" id="GO:0016787">
    <property type="term" value="F:hydrolase activity"/>
    <property type="evidence" value="ECO:0007669"/>
    <property type="project" value="UniProtKB-KW"/>
</dbReference>
<keyword evidence="2" id="KW-0812">Transmembrane</keyword>
<evidence type="ECO:0000256" key="1">
    <source>
        <dbReference type="ARBA" id="ARBA00005250"/>
    </source>
</evidence>
<dbReference type="InterPro" id="IPR001279">
    <property type="entry name" value="Metallo-B-lactamas"/>
</dbReference>
<evidence type="ECO:0000313" key="5">
    <source>
        <dbReference type="EMBL" id="RDD82946.1"/>
    </source>
</evidence>
<evidence type="ECO:0000259" key="4">
    <source>
        <dbReference type="SMART" id="SM00849"/>
    </source>
</evidence>
<reference evidence="5 6" key="1">
    <citation type="submission" date="2018-07" db="EMBL/GenBank/DDBJ databases">
        <title>Dyella tabacisoli L4-6T, whole genome shotgun sequence.</title>
        <authorList>
            <person name="Zhou X.-K."/>
            <person name="Li W.-J."/>
            <person name="Duan Y.-Q."/>
        </authorList>
    </citation>
    <scope>NUCLEOTIDE SEQUENCE [LARGE SCALE GENOMIC DNA]</scope>
    <source>
        <strain evidence="5 6">L4-6</strain>
    </source>
</reference>
<dbReference type="RefSeq" id="WP_114844456.1">
    <property type="nucleotide sequence ID" value="NZ_JBHSPE010000001.1"/>
</dbReference>
<keyword evidence="3" id="KW-0732">Signal</keyword>
<keyword evidence="2" id="KW-1133">Transmembrane helix</keyword>
<dbReference type="EMBL" id="QQAH01000003">
    <property type="protein sequence ID" value="RDD82946.1"/>
    <property type="molecule type" value="Genomic_DNA"/>
</dbReference>
<evidence type="ECO:0000313" key="6">
    <source>
        <dbReference type="Proteomes" id="UP000253782"/>
    </source>
</evidence>
<gene>
    <name evidence="5" type="ORF">DVJ77_05410</name>
</gene>
<dbReference type="OrthoDB" id="7253658at2"/>
<dbReference type="InterPro" id="IPR050855">
    <property type="entry name" value="NDM-1-like"/>
</dbReference>
<protein>
    <submittedName>
        <fullName evidence="5">MBL fold metallo-hydrolase</fullName>
    </submittedName>
</protein>
<organism evidence="5 6">
    <name type="scientific">Dyella tabacisoli</name>
    <dbReference type="NCBI Taxonomy" id="2282381"/>
    <lineage>
        <taxon>Bacteria</taxon>
        <taxon>Pseudomonadati</taxon>
        <taxon>Pseudomonadota</taxon>
        <taxon>Gammaproteobacteria</taxon>
        <taxon>Lysobacterales</taxon>
        <taxon>Rhodanobacteraceae</taxon>
        <taxon>Dyella</taxon>
    </lineage>
</organism>
<evidence type="ECO:0000256" key="2">
    <source>
        <dbReference type="SAM" id="Phobius"/>
    </source>
</evidence>
<keyword evidence="2" id="KW-0472">Membrane</keyword>
<comment type="similarity">
    <text evidence="1">Belongs to the metallo-beta-lactamase superfamily. Class-B beta-lactamase family.</text>
</comment>
<sequence length="334" mass="36668">MKPILHAWLLAGLLLTPSAHAQLVPGSMEVQWNPGAEDCAAHPQAPLQVHRYNAQTFILRENPCSTEEAPFMYLLVGSNKALLIDTGDIADPKQMPLASTVMSLLPGEGAAKLPLVVVHTHGHLDHRSADPQFQALPHVDVAGTDLAHVQQYFGFKDWPNGVAQVDLGDRVVDVLPTPGHYPSHVTYYDRATGLVFSGDFFMPGRLIIDDSKADLASAQRIVDFVSTRPVSYVLGGHIELDANGQNLPMGGTYHPHEHALPMTKQDLLGLPATLAHFNGIYSTDGIFVMYNQTRMLWLFGSAVVVVMVLIGWGLRGLLRRRKNRRLQRAMQTGI</sequence>
<keyword evidence="6" id="KW-1185">Reference proteome</keyword>
<dbReference type="PANTHER" id="PTHR42951">
    <property type="entry name" value="METALLO-BETA-LACTAMASE DOMAIN-CONTAINING"/>
    <property type="match status" value="1"/>
</dbReference>
<dbReference type="SMART" id="SM00849">
    <property type="entry name" value="Lactamase_B"/>
    <property type="match status" value="1"/>
</dbReference>
<dbReference type="Pfam" id="PF00753">
    <property type="entry name" value="Lactamase_B"/>
    <property type="match status" value="1"/>
</dbReference>